<dbReference type="Proteomes" id="UP001172788">
    <property type="component" value="Unassembled WGS sequence"/>
</dbReference>
<gene>
    <name evidence="2" type="ORF">DBA34_15085</name>
    <name evidence="3" type="ORF">DBB29_18390</name>
</gene>
<keyword evidence="1" id="KW-1133">Transmembrane helix</keyword>
<dbReference type="Proteomes" id="UP001172791">
    <property type="component" value="Unassembled WGS sequence"/>
</dbReference>
<keyword evidence="4" id="KW-1185">Reference proteome</keyword>
<feature type="transmembrane region" description="Helical" evidence="1">
    <location>
        <begin position="32"/>
        <end position="61"/>
    </location>
</feature>
<protein>
    <submittedName>
        <fullName evidence="2">Uncharacterized protein</fullName>
    </submittedName>
</protein>
<keyword evidence="1" id="KW-0472">Membrane</keyword>
<dbReference type="EMBL" id="QAIC01000040">
    <property type="protein sequence ID" value="MDN4574578.1"/>
    <property type="molecule type" value="Genomic_DNA"/>
</dbReference>
<name>A0AAW7MP53_9BURK</name>
<reference evidence="2" key="1">
    <citation type="submission" date="2018-04" db="EMBL/GenBank/DDBJ databases">
        <authorList>
            <person name="Jy Z."/>
        </authorList>
    </citation>
    <scope>NUCLEOTIDE SEQUENCE</scope>
    <source>
        <strain evidence="3">AS13</strain>
        <strain evidence="2">LA18</strain>
    </source>
</reference>
<proteinExistence type="predicted"/>
<sequence>MLTPETGRAKAFALDDVLLAGLRATARKPGNFVIVGGLFALSGRCFLRVVYTPFIPFISVFTRRSVSFKARLACACKGASRP</sequence>
<evidence type="ECO:0000313" key="2">
    <source>
        <dbReference type="EMBL" id="MDN4574578.1"/>
    </source>
</evidence>
<evidence type="ECO:0000313" key="3">
    <source>
        <dbReference type="EMBL" id="MDN4580081.1"/>
    </source>
</evidence>
<accession>A0AAW7MP53</accession>
<evidence type="ECO:0000256" key="1">
    <source>
        <dbReference type="SAM" id="Phobius"/>
    </source>
</evidence>
<comment type="caution">
    <text evidence="2">The sequence shown here is derived from an EMBL/GenBank/DDBJ whole genome shotgun (WGS) entry which is preliminary data.</text>
</comment>
<organism evidence="2 5">
    <name type="scientific">Pandoraea cepalis</name>
    <dbReference type="NCBI Taxonomy" id="2508294"/>
    <lineage>
        <taxon>Bacteria</taxon>
        <taxon>Pseudomonadati</taxon>
        <taxon>Pseudomonadota</taxon>
        <taxon>Betaproteobacteria</taxon>
        <taxon>Burkholderiales</taxon>
        <taxon>Burkholderiaceae</taxon>
        <taxon>Pandoraea</taxon>
    </lineage>
</organism>
<keyword evidence="1" id="KW-0812">Transmembrane</keyword>
<dbReference type="AlphaFoldDB" id="A0AAW7MP53"/>
<dbReference type="EMBL" id="QAID01000043">
    <property type="protein sequence ID" value="MDN4580081.1"/>
    <property type="molecule type" value="Genomic_DNA"/>
</dbReference>
<evidence type="ECO:0000313" key="5">
    <source>
        <dbReference type="Proteomes" id="UP001172791"/>
    </source>
</evidence>
<dbReference type="Gene3D" id="3.40.190.10">
    <property type="entry name" value="Periplasmic binding protein-like II"/>
    <property type="match status" value="1"/>
</dbReference>
<evidence type="ECO:0000313" key="4">
    <source>
        <dbReference type="Proteomes" id="UP001172788"/>
    </source>
</evidence>